<proteinExistence type="inferred from homology"/>
<dbReference type="InterPro" id="IPR004839">
    <property type="entry name" value="Aminotransferase_I/II_large"/>
</dbReference>
<comment type="caution">
    <text evidence="6">The sequence shown here is derived from an EMBL/GenBank/DDBJ whole genome shotgun (WGS) entry which is preliminary data.</text>
</comment>
<keyword evidence="2 6" id="KW-0032">Aminotransferase</keyword>
<dbReference type="GO" id="GO:0008483">
    <property type="term" value="F:transaminase activity"/>
    <property type="evidence" value="ECO:0007669"/>
    <property type="project" value="UniProtKB-KW"/>
</dbReference>
<dbReference type="GO" id="GO:0030170">
    <property type="term" value="F:pyridoxal phosphate binding"/>
    <property type="evidence" value="ECO:0007669"/>
    <property type="project" value="InterPro"/>
</dbReference>
<dbReference type="InterPro" id="IPR015424">
    <property type="entry name" value="PyrdxlP-dep_Trfase"/>
</dbReference>
<evidence type="ECO:0000256" key="4">
    <source>
        <dbReference type="ARBA" id="ARBA00022898"/>
    </source>
</evidence>
<evidence type="ECO:0000256" key="2">
    <source>
        <dbReference type="ARBA" id="ARBA00022576"/>
    </source>
</evidence>
<dbReference type="Pfam" id="PF00155">
    <property type="entry name" value="Aminotran_1_2"/>
    <property type="match status" value="1"/>
</dbReference>
<dbReference type="PANTHER" id="PTHR43643:SF2">
    <property type="entry name" value="INDUCIBLE LYSINE DECARBOXYLASE"/>
    <property type="match status" value="1"/>
</dbReference>
<organism evidence="6">
    <name type="scientific">Caldithrix abyssi</name>
    <dbReference type="NCBI Taxonomy" id="187145"/>
    <lineage>
        <taxon>Bacteria</taxon>
        <taxon>Pseudomonadati</taxon>
        <taxon>Calditrichota</taxon>
        <taxon>Calditrichia</taxon>
        <taxon>Calditrichales</taxon>
        <taxon>Calditrichaceae</taxon>
        <taxon>Caldithrix</taxon>
    </lineage>
</organism>
<dbReference type="Gene3D" id="3.40.640.10">
    <property type="entry name" value="Type I PLP-dependent aspartate aminotransferase-like (Major domain)"/>
    <property type="match status" value="1"/>
</dbReference>
<gene>
    <name evidence="6" type="ORF">ENK44_12350</name>
</gene>
<dbReference type="PANTHER" id="PTHR43643">
    <property type="entry name" value="HISTIDINOL-PHOSPHATE AMINOTRANSFERASE 2"/>
    <property type="match status" value="1"/>
</dbReference>
<dbReference type="SUPFAM" id="SSF53383">
    <property type="entry name" value="PLP-dependent transferases"/>
    <property type="match status" value="1"/>
</dbReference>
<keyword evidence="3" id="KW-0808">Transferase</keyword>
<dbReference type="Gene3D" id="3.90.1150.10">
    <property type="entry name" value="Aspartate Aminotransferase, domain 1"/>
    <property type="match status" value="1"/>
</dbReference>
<evidence type="ECO:0000256" key="3">
    <source>
        <dbReference type="ARBA" id="ARBA00022679"/>
    </source>
</evidence>
<feature type="domain" description="Aminotransferase class I/classII large" evidence="5">
    <location>
        <begin position="9"/>
        <end position="344"/>
    </location>
</feature>
<keyword evidence="4" id="KW-0663">Pyridoxal phosphate</keyword>
<reference evidence="6" key="1">
    <citation type="journal article" date="2020" name="mSystems">
        <title>Genome- and Community-Level Interaction Insights into Carbon Utilization and Element Cycling Functions of Hydrothermarchaeota in Hydrothermal Sediment.</title>
        <authorList>
            <person name="Zhou Z."/>
            <person name="Liu Y."/>
            <person name="Xu W."/>
            <person name="Pan J."/>
            <person name="Luo Z.H."/>
            <person name="Li M."/>
        </authorList>
    </citation>
    <scope>NUCLEOTIDE SEQUENCE [LARGE SCALE GENOMIC DNA]</scope>
    <source>
        <strain evidence="6">HyVt-577</strain>
    </source>
</reference>
<dbReference type="InterPro" id="IPR050106">
    <property type="entry name" value="HistidinolP_aminotransfase"/>
</dbReference>
<dbReference type="EMBL" id="DRQG01000114">
    <property type="protein sequence ID" value="HGY56491.1"/>
    <property type="molecule type" value="Genomic_DNA"/>
</dbReference>
<dbReference type="AlphaFoldDB" id="A0A7V4WWI1"/>
<sequence length="354" mass="40743">MSFPEHNTQIIYLDRNENNYGPAPACLEILNNIDHGLLNWYTRAHEKSTKGELYARLAKDYNLSEDRVVLGYGGEDLLKQVIHCYLGKGETLFVPQFSWWYYKSIADEVEGITVEFPLYPGEEAYHYDVDGLLEMYEQHKPRILFISSPNNPTGNTLSPEELQRVLDKTKEAVVVLDEAYALFKTTDLSYVTEIINSYPNTMVIRTFSKYYALAGLRVGFALIGKGLTRFERFSSRYLGYNRLTEAIALAALDSPQYYADITAKMNADKDMFFEEFSRLPGFKPYRSDANFMLIDMEKSQMAPLKKYLTERGIIIKFMNEKVLNSQLRITIGQQDENRKLMDAIKAYVAVKEAV</sequence>
<dbReference type="Proteomes" id="UP000885779">
    <property type="component" value="Unassembled WGS sequence"/>
</dbReference>
<dbReference type="InterPro" id="IPR015422">
    <property type="entry name" value="PyrdxlP-dep_Trfase_small"/>
</dbReference>
<dbReference type="CDD" id="cd00609">
    <property type="entry name" value="AAT_like"/>
    <property type="match status" value="1"/>
</dbReference>
<name>A0A7V4WWI1_CALAY</name>
<protein>
    <submittedName>
        <fullName evidence="6">Histidinol-phosphate aminotransferase family protein</fullName>
    </submittedName>
</protein>
<comment type="similarity">
    <text evidence="1">Belongs to the class-II pyridoxal-phosphate-dependent aminotransferase family. Histidinol-phosphate aminotransferase subfamily.</text>
</comment>
<dbReference type="InterPro" id="IPR015421">
    <property type="entry name" value="PyrdxlP-dep_Trfase_major"/>
</dbReference>
<evidence type="ECO:0000313" key="6">
    <source>
        <dbReference type="EMBL" id="HGY56491.1"/>
    </source>
</evidence>
<evidence type="ECO:0000259" key="5">
    <source>
        <dbReference type="Pfam" id="PF00155"/>
    </source>
</evidence>
<evidence type="ECO:0000256" key="1">
    <source>
        <dbReference type="ARBA" id="ARBA00007970"/>
    </source>
</evidence>
<accession>A0A7V4WWI1</accession>